<evidence type="ECO:0000256" key="1">
    <source>
        <dbReference type="SAM" id="Coils"/>
    </source>
</evidence>
<dbReference type="EMBL" id="AK441448">
    <property type="protein sequence ID" value="BAN65242.1"/>
    <property type="molecule type" value="mRNA"/>
</dbReference>
<dbReference type="GO" id="GO:0016192">
    <property type="term" value="P:vesicle-mediated transport"/>
    <property type="evidence" value="ECO:0007669"/>
    <property type="project" value="InterPro"/>
</dbReference>
<dbReference type="SUPFAM" id="SSF47661">
    <property type="entry name" value="t-snare proteins"/>
    <property type="match status" value="1"/>
</dbReference>
<dbReference type="VEuPathDB" id="PiroplasmaDB:BBOV_IV010530"/>
<protein>
    <recommendedName>
        <fullName evidence="4">t-SNARE coiled-coil homology domain-containing protein</fullName>
    </recommendedName>
</protein>
<keyword evidence="1" id="KW-0175">Coiled coil</keyword>
<name>S6BMG5_BABBO</name>
<keyword evidence="2" id="KW-1133">Transmembrane helix</keyword>
<dbReference type="AlphaFoldDB" id="S6BMG5"/>
<keyword evidence="2" id="KW-0812">Transmembrane</keyword>
<feature type="coiled-coil region" evidence="1">
    <location>
        <begin position="220"/>
        <end position="254"/>
    </location>
</feature>
<accession>S6BMG5</accession>
<keyword evidence="2" id="KW-0472">Membrane</keyword>
<evidence type="ECO:0008006" key="4">
    <source>
        <dbReference type="Google" id="ProtNLM"/>
    </source>
</evidence>
<sequence length="323" mass="36922">MAFDGECEWLLEVDSSALDFNIAGGFDEMHSGSKQSHMTNLSTNYADDRDDMSTTFFKQDGNKHMQLYIEQISQLNNAIDDFSKIVQTLALFKYYIRNRKVETNLDELHKRFNAFCVQCSNKVRTIKQHVTAVNRSNHEALSHREAMRYSYTDLKTRFTMQDASVNRLRTLMETYHSVVKEYTTAAKVIEEERNLAQRSDTTASVVAETANSEDMFKSNEAKLIDELKAKSQDILALEKNAKELNQLFTELNATIKKRGENIYKLEQEILLTSEQIDKGKADMASAYKAGSGYGVYWMCIVIATVTCLLLFPSQIKSAVFRTH</sequence>
<reference evidence="3" key="1">
    <citation type="journal article" date="2014" name="BMC Genomics">
        <title>The Babesia bovis gene and promoter model: an update from full-length EST analysis.</title>
        <authorList>
            <person name="Yamagishi J."/>
            <person name="Wakaguri H."/>
            <person name="Yokoyama N."/>
            <person name="Yamashita R."/>
            <person name="Suzuki Y."/>
            <person name="Xuan X."/>
            <person name="Igarashi I."/>
        </authorList>
    </citation>
    <scope>NUCLEOTIDE SEQUENCE</scope>
    <source>
        <strain evidence="3">Texas</strain>
    </source>
</reference>
<dbReference type="InterPro" id="IPR010989">
    <property type="entry name" value="SNARE"/>
</dbReference>
<evidence type="ECO:0000256" key="2">
    <source>
        <dbReference type="SAM" id="Phobius"/>
    </source>
</evidence>
<feature type="transmembrane region" description="Helical" evidence="2">
    <location>
        <begin position="293"/>
        <end position="311"/>
    </location>
</feature>
<evidence type="ECO:0000313" key="3">
    <source>
        <dbReference type="EMBL" id="BAN65242.1"/>
    </source>
</evidence>
<dbReference type="Gene3D" id="1.20.58.70">
    <property type="match status" value="1"/>
</dbReference>
<proteinExistence type="evidence at transcript level"/>
<dbReference type="GO" id="GO:0016020">
    <property type="term" value="C:membrane"/>
    <property type="evidence" value="ECO:0007669"/>
    <property type="project" value="InterPro"/>
</dbReference>
<organism evidence="3">
    <name type="scientific">Babesia bovis</name>
    <dbReference type="NCBI Taxonomy" id="5865"/>
    <lineage>
        <taxon>Eukaryota</taxon>
        <taxon>Sar</taxon>
        <taxon>Alveolata</taxon>
        <taxon>Apicomplexa</taxon>
        <taxon>Aconoidasida</taxon>
        <taxon>Piroplasmida</taxon>
        <taxon>Babesiidae</taxon>
        <taxon>Babesia</taxon>
    </lineage>
</organism>
<gene>
    <name evidence="3" type="primary">BBOV_IV010530</name>
</gene>